<evidence type="ECO:0000313" key="5">
    <source>
        <dbReference type="EMBL" id="MFB9783627.1"/>
    </source>
</evidence>
<dbReference type="Proteomes" id="UP001589587">
    <property type="component" value="Unassembled WGS sequence"/>
</dbReference>
<dbReference type="EMBL" id="JBHMAS010000071">
    <property type="protein sequence ID" value="MFB9783627.1"/>
    <property type="molecule type" value="Genomic_DNA"/>
</dbReference>
<evidence type="ECO:0000256" key="2">
    <source>
        <dbReference type="ARBA" id="ARBA00022741"/>
    </source>
</evidence>
<evidence type="ECO:0000256" key="3">
    <source>
        <dbReference type="ARBA" id="ARBA00022840"/>
    </source>
</evidence>
<dbReference type="PROSITE" id="PS50893">
    <property type="entry name" value="ABC_TRANSPORTER_2"/>
    <property type="match status" value="1"/>
</dbReference>
<keyword evidence="3 5" id="KW-0067">ATP-binding</keyword>
<evidence type="ECO:0000259" key="4">
    <source>
        <dbReference type="PROSITE" id="PS50893"/>
    </source>
</evidence>
<dbReference type="GO" id="GO:0005524">
    <property type="term" value="F:ATP binding"/>
    <property type="evidence" value="ECO:0007669"/>
    <property type="project" value="UniProtKB-KW"/>
</dbReference>
<dbReference type="Pfam" id="PF12399">
    <property type="entry name" value="BCA_ABC_TP_C"/>
    <property type="match status" value="1"/>
</dbReference>
<evidence type="ECO:0000313" key="6">
    <source>
        <dbReference type="Proteomes" id="UP001589587"/>
    </source>
</evidence>
<dbReference type="InterPro" id="IPR003593">
    <property type="entry name" value="AAA+_ATPase"/>
</dbReference>
<dbReference type="InterPro" id="IPR051120">
    <property type="entry name" value="ABC_AA/LPS_Transport"/>
</dbReference>
<accession>A0ABV5XMB0</accession>
<comment type="caution">
    <text evidence="5">The sequence shown here is derived from an EMBL/GenBank/DDBJ whole genome shotgun (WGS) entry which is preliminary data.</text>
</comment>
<reference evidence="5 6" key="1">
    <citation type="submission" date="2024-09" db="EMBL/GenBank/DDBJ databases">
        <authorList>
            <person name="Sun Q."/>
            <person name="Mori K."/>
        </authorList>
    </citation>
    <scope>NUCLEOTIDE SEQUENCE [LARGE SCALE GENOMIC DNA]</scope>
    <source>
        <strain evidence="5 6">JCM 11411</strain>
    </source>
</reference>
<keyword evidence="1" id="KW-0813">Transport</keyword>
<dbReference type="RefSeq" id="WP_151097235.1">
    <property type="nucleotide sequence ID" value="NZ_JBHMAS010000071.1"/>
</dbReference>
<protein>
    <submittedName>
        <fullName evidence="5">ABC transporter ATP-binding protein</fullName>
    </submittedName>
</protein>
<gene>
    <name evidence="5" type="ORF">ACFFQ6_28390</name>
</gene>
<sequence>MSELVVDDVSMHFGGIKALDGLSFTIGSGQICGLIGPNGAGKTTLFNCVSRIYQPSSGSIKMDGEELLAVPAHKIAGHGVARTFQNLGLFPSLTFLENTMAGAYSRGRGGYVRSLLRFGQAKAEKQLRSEAFELLEVLGLADLAFLPAADQPFGTLKRLELARALAAKPKLLLLDEPAGGLTHSEVDELSSTITRVRDEFDLSILLVEHHMAMVMGISDLVVAMNFGKKITDGTPTEVRSHPEVISAYLGAPAA</sequence>
<dbReference type="SUPFAM" id="SSF52540">
    <property type="entry name" value="P-loop containing nucleoside triphosphate hydrolases"/>
    <property type="match status" value="1"/>
</dbReference>
<name>A0ABV5XMB0_9NOCA</name>
<dbReference type="PANTHER" id="PTHR45772:SF4">
    <property type="entry name" value="ABC TRANSPORTER ATP-BINDING PROTEIN"/>
    <property type="match status" value="1"/>
</dbReference>
<feature type="domain" description="ABC transporter" evidence="4">
    <location>
        <begin position="4"/>
        <end position="251"/>
    </location>
</feature>
<evidence type="ECO:0000256" key="1">
    <source>
        <dbReference type="ARBA" id="ARBA00022448"/>
    </source>
</evidence>
<dbReference type="Pfam" id="PF00005">
    <property type="entry name" value="ABC_tran"/>
    <property type="match status" value="1"/>
</dbReference>
<dbReference type="InterPro" id="IPR027417">
    <property type="entry name" value="P-loop_NTPase"/>
</dbReference>
<dbReference type="SMART" id="SM00382">
    <property type="entry name" value="AAA"/>
    <property type="match status" value="1"/>
</dbReference>
<dbReference type="InterPro" id="IPR032823">
    <property type="entry name" value="BCA_ABC_TP_C"/>
</dbReference>
<keyword evidence="6" id="KW-1185">Reference proteome</keyword>
<dbReference type="PANTHER" id="PTHR45772">
    <property type="entry name" value="CONSERVED COMPONENT OF ABC TRANSPORTER FOR NATURAL AMINO ACIDS-RELATED"/>
    <property type="match status" value="1"/>
</dbReference>
<proteinExistence type="predicted"/>
<keyword evidence="2" id="KW-0547">Nucleotide-binding</keyword>
<dbReference type="CDD" id="cd03219">
    <property type="entry name" value="ABC_Mj1267_LivG_branched"/>
    <property type="match status" value="1"/>
</dbReference>
<organism evidence="5 6">
    <name type="scientific">Rhodococcus baikonurensis</name>
    <dbReference type="NCBI Taxonomy" id="172041"/>
    <lineage>
        <taxon>Bacteria</taxon>
        <taxon>Bacillati</taxon>
        <taxon>Actinomycetota</taxon>
        <taxon>Actinomycetes</taxon>
        <taxon>Mycobacteriales</taxon>
        <taxon>Nocardiaceae</taxon>
        <taxon>Rhodococcus</taxon>
        <taxon>Rhodococcus erythropolis group</taxon>
    </lineage>
</organism>
<dbReference type="InterPro" id="IPR003439">
    <property type="entry name" value="ABC_transporter-like_ATP-bd"/>
</dbReference>
<dbReference type="Gene3D" id="3.40.50.300">
    <property type="entry name" value="P-loop containing nucleotide triphosphate hydrolases"/>
    <property type="match status" value="1"/>
</dbReference>